<proteinExistence type="predicted"/>
<keyword evidence="1" id="KW-1133">Transmembrane helix</keyword>
<evidence type="ECO:0000313" key="3">
    <source>
        <dbReference type="Proteomes" id="UP000027345"/>
    </source>
</evidence>
<evidence type="ECO:0000313" key="2">
    <source>
        <dbReference type="EMBL" id="KDN23154.1"/>
    </source>
</evidence>
<dbReference type="STRING" id="287986.DV20_05400"/>
<feature type="transmembrane region" description="Helical" evidence="1">
    <location>
        <begin position="30"/>
        <end position="49"/>
    </location>
</feature>
<keyword evidence="1" id="KW-0472">Membrane</keyword>
<name>A0A066UG78_9PSEU</name>
<dbReference type="Proteomes" id="UP000027345">
    <property type="component" value="Unassembled WGS sequence"/>
</dbReference>
<keyword evidence="3" id="KW-1185">Reference proteome</keyword>
<organism evidence="2 3">
    <name type="scientific">Amycolatopsis rifamycinica</name>
    <dbReference type="NCBI Taxonomy" id="287986"/>
    <lineage>
        <taxon>Bacteria</taxon>
        <taxon>Bacillati</taxon>
        <taxon>Actinomycetota</taxon>
        <taxon>Actinomycetes</taxon>
        <taxon>Pseudonocardiales</taxon>
        <taxon>Pseudonocardiaceae</taxon>
        <taxon>Amycolatopsis</taxon>
    </lineage>
</organism>
<comment type="caution">
    <text evidence="2">The sequence shown here is derived from an EMBL/GenBank/DDBJ whole genome shotgun (WGS) entry which is preliminary data.</text>
</comment>
<gene>
    <name evidence="2" type="ORF">DV20_05400</name>
</gene>
<sequence length="175" mass="19026">MDEPIIALEPGERLLWSGRPRRVTPTGLEWYRIVFGAVMVSGLAVAIGLPVTGGVVPVPLVVVAAVGLAIVVGPVLWRLRTTRHAVYAVTDQRVVVADSVSGRTRAYEYLENLELPVVRRGRNGIGTLTFTRLDASVHVFGYAVPKRHQPAPIEMFAVPDADGLRELIVREQGAD</sequence>
<protein>
    <recommendedName>
        <fullName evidence="4">DUF304 domain-containing protein</fullName>
    </recommendedName>
</protein>
<accession>A0A066UG78</accession>
<feature type="transmembrane region" description="Helical" evidence="1">
    <location>
        <begin position="55"/>
        <end position="77"/>
    </location>
</feature>
<dbReference type="OrthoDB" id="199424at2"/>
<dbReference type="EMBL" id="JMQI01000011">
    <property type="protein sequence ID" value="KDN23154.1"/>
    <property type="molecule type" value="Genomic_DNA"/>
</dbReference>
<dbReference type="RefSeq" id="WP_043776858.1">
    <property type="nucleotide sequence ID" value="NZ_JMQI01000011.1"/>
</dbReference>
<evidence type="ECO:0008006" key="4">
    <source>
        <dbReference type="Google" id="ProtNLM"/>
    </source>
</evidence>
<keyword evidence="1" id="KW-0812">Transmembrane</keyword>
<reference evidence="2 3" key="1">
    <citation type="submission" date="2014-05" db="EMBL/GenBank/DDBJ databases">
        <title>Draft genome sequence of Amycolatopsis rifamycinica DSM 46095.</title>
        <authorList>
            <person name="Lal R."/>
            <person name="Saxena A."/>
            <person name="Kumari R."/>
            <person name="Mukherjee U."/>
            <person name="Singh P."/>
            <person name="Sangwan N."/>
            <person name="Mahato N.K."/>
        </authorList>
    </citation>
    <scope>NUCLEOTIDE SEQUENCE [LARGE SCALE GENOMIC DNA]</scope>
    <source>
        <strain evidence="2 3">DSM 46095</strain>
    </source>
</reference>
<evidence type="ECO:0000256" key="1">
    <source>
        <dbReference type="SAM" id="Phobius"/>
    </source>
</evidence>
<dbReference type="AlphaFoldDB" id="A0A066UG78"/>